<dbReference type="PANTHER" id="PTHR13068:SF223">
    <property type="entry name" value="MITOCHONDRIAL TRANSCRIPTION TERMINATION FACTOR FAMILY PROTEIN"/>
    <property type="match status" value="1"/>
</dbReference>
<dbReference type="EMBL" id="JBFOLJ010000016">
    <property type="protein sequence ID" value="KAL2469137.1"/>
    <property type="molecule type" value="Genomic_DNA"/>
</dbReference>
<name>A0ABD1PYZ3_9LAMI</name>
<evidence type="ECO:0000256" key="2">
    <source>
        <dbReference type="ARBA" id="ARBA00022472"/>
    </source>
</evidence>
<comment type="similarity">
    <text evidence="1">Belongs to the mTERF family.</text>
</comment>
<keyword evidence="5" id="KW-1185">Reference proteome</keyword>
<keyword evidence="2" id="KW-0804">Transcription</keyword>
<evidence type="ECO:0000256" key="1">
    <source>
        <dbReference type="ARBA" id="ARBA00007692"/>
    </source>
</evidence>
<dbReference type="InterPro" id="IPR038538">
    <property type="entry name" value="MTERF_sf"/>
</dbReference>
<dbReference type="Proteomes" id="UP001604277">
    <property type="component" value="Unassembled WGS sequence"/>
</dbReference>
<evidence type="ECO:0000256" key="3">
    <source>
        <dbReference type="ARBA" id="ARBA00022946"/>
    </source>
</evidence>
<dbReference type="AlphaFoldDB" id="A0ABD1PYZ3"/>
<comment type="caution">
    <text evidence="4">The sequence shown here is derived from an EMBL/GenBank/DDBJ whole genome shotgun (WGS) entry which is preliminary data.</text>
</comment>
<dbReference type="InterPro" id="IPR003690">
    <property type="entry name" value="MTERF"/>
</dbReference>
<keyword evidence="3" id="KW-0809">Transit peptide</keyword>
<keyword evidence="2" id="KW-0806">Transcription termination</keyword>
<evidence type="ECO:0000313" key="4">
    <source>
        <dbReference type="EMBL" id="KAL2469137.1"/>
    </source>
</evidence>
<gene>
    <name evidence="4" type="ORF">Fot_50713</name>
</gene>
<protein>
    <submittedName>
        <fullName evidence="4">Uncharacterized protein</fullName>
    </submittedName>
</protein>
<dbReference type="GO" id="GO:0006353">
    <property type="term" value="P:DNA-templated transcription termination"/>
    <property type="evidence" value="ECO:0007669"/>
    <property type="project" value="UniProtKB-KW"/>
</dbReference>
<dbReference type="Pfam" id="PF02536">
    <property type="entry name" value="mTERF"/>
    <property type="match status" value="1"/>
</dbReference>
<proteinExistence type="inferred from homology"/>
<accession>A0ABD1PYZ3</accession>
<evidence type="ECO:0000313" key="5">
    <source>
        <dbReference type="Proteomes" id="UP001604277"/>
    </source>
</evidence>
<organism evidence="4 5">
    <name type="scientific">Forsythia ovata</name>
    <dbReference type="NCBI Taxonomy" id="205694"/>
    <lineage>
        <taxon>Eukaryota</taxon>
        <taxon>Viridiplantae</taxon>
        <taxon>Streptophyta</taxon>
        <taxon>Embryophyta</taxon>
        <taxon>Tracheophyta</taxon>
        <taxon>Spermatophyta</taxon>
        <taxon>Magnoliopsida</taxon>
        <taxon>eudicotyledons</taxon>
        <taxon>Gunneridae</taxon>
        <taxon>Pentapetalae</taxon>
        <taxon>asterids</taxon>
        <taxon>lamiids</taxon>
        <taxon>Lamiales</taxon>
        <taxon>Oleaceae</taxon>
        <taxon>Forsythieae</taxon>
        <taxon>Forsythia</taxon>
    </lineage>
</organism>
<keyword evidence="2" id="KW-0805">Transcription regulation</keyword>
<dbReference type="SMART" id="SM00733">
    <property type="entry name" value="Mterf"/>
    <property type="match status" value="2"/>
</dbReference>
<dbReference type="PANTHER" id="PTHR13068">
    <property type="entry name" value="CGI-12 PROTEIN-RELATED"/>
    <property type="match status" value="1"/>
</dbReference>
<sequence length="174" mass="19982">MDIKILQCKLENTYFIDLGITSSDLVKIIHCHPRFLNCRINLWLNERLEYFRALFGSNEVLLKAIVRNPSLFTYDFHNKIKPVVAIYEKLGVSRRDLIPMLLSFPTLIPRSTLDNEKLDYISRTRVSKEIFNLVSREMISCSLGARDPCPPIEVSAGGQGFLVPKGQEIIFFGF</sequence>
<dbReference type="Gene3D" id="1.25.70.10">
    <property type="entry name" value="Transcription termination factor 3, mitochondrial"/>
    <property type="match status" value="1"/>
</dbReference>
<reference evidence="5" key="1">
    <citation type="submission" date="2024-07" db="EMBL/GenBank/DDBJ databases">
        <title>Two chromosome-level genome assemblies of Korean endemic species Abeliophyllum distichum and Forsythia ovata (Oleaceae).</title>
        <authorList>
            <person name="Jang H."/>
        </authorList>
    </citation>
    <scope>NUCLEOTIDE SEQUENCE [LARGE SCALE GENOMIC DNA]</scope>
</reference>